<proteinExistence type="predicted"/>
<evidence type="ECO:0000313" key="1">
    <source>
        <dbReference type="EMBL" id="QLF80664.1"/>
    </source>
</evidence>
<name>A0A7D5FI59_9CAUD</name>
<gene>
    <name evidence="1" type="ORF">SP7_0044</name>
</gene>
<protein>
    <submittedName>
        <fullName evidence="1">Uncharacterized protein</fullName>
    </submittedName>
</protein>
<dbReference type="EMBL" id="MT682707">
    <property type="protein sequence ID" value="QLF80664.1"/>
    <property type="molecule type" value="Genomic_DNA"/>
</dbReference>
<organism evidence="1 2">
    <name type="scientific">Escherichia phage vB_EcoP_SP7</name>
    <dbReference type="NCBI Taxonomy" id="2750854"/>
    <lineage>
        <taxon>Viruses</taxon>
        <taxon>Duplodnaviria</taxon>
        <taxon>Heunggongvirae</taxon>
        <taxon>Uroviricota</taxon>
        <taxon>Caudoviricetes</taxon>
        <taxon>Autographivirales</taxon>
        <taxon>Autotranscriptaviridae</taxon>
        <taxon>Studiervirinae</taxon>
        <taxon>Kayfunavirus</taxon>
        <taxon>Kayfunavirus SP7</taxon>
    </lineage>
</organism>
<keyword evidence="2" id="KW-1185">Reference proteome</keyword>
<accession>A0A7D5FI59</accession>
<dbReference type="Proteomes" id="UP000515341">
    <property type="component" value="Segment"/>
</dbReference>
<sequence>MRTEVETELVVVEVEANYTLTNVCNNFGSRTTRFKLEVL</sequence>
<evidence type="ECO:0000313" key="2">
    <source>
        <dbReference type="Proteomes" id="UP000515341"/>
    </source>
</evidence>
<reference evidence="1 2" key="1">
    <citation type="submission" date="2020-06" db="EMBL/GenBank/DDBJ databases">
        <title>Complete genome sequences of eight phages infecting swine Enterotoxigenic Escherichia coli.</title>
        <authorList>
            <person name="Ferreira A."/>
            <person name="Oliveira H."/>
            <person name="Silva D."/>
            <person name="Almeida C."/>
            <person name="Burgan J."/>
            <person name="Azered J."/>
            <person name="Oliveira A."/>
        </authorList>
    </citation>
    <scope>NUCLEOTIDE SEQUENCE [LARGE SCALE GENOMIC DNA]</scope>
</reference>